<dbReference type="HOGENOM" id="CLU_010119_6_3_1"/>
<reference evidence="3" key="2">
    <citation type="submission" date="2011-02" db="EMBL/GenBank/DDBJ databases">
        <authorList>
            <person name="MacLean D."/>
        </authorList>
    </citation>
    <scope>NUCLEOTIDE SEQUENCE</scope>
</reference>
<dbReference type="InterPro" id="IPR044861">
    <property type="entry name" value="IPNS-like_FE2OG_OXY"/>
</dbReference>
<feature type="domain" description="Fe2OG dioxygenase" evidence="2">
    <location>
        <begin position="183"/>
        <end position="293"/>
    </location>
</feature>
<reference evidence="3" key="1">
    <citation type="journal article" date="2011" name="PLoS Biol.">
        <title>Gene gain and loss during evolution of obligate parasitism in the white rust pathogen of Arabidopsis thaliana.</title>
        <authorList>
            <person name="Kemen E."/>
            <person name="Gardiner A."/>
            <person name="Schultz-Larsen T."/>
            <person name="Kemen A.C."/>
            <person name="Balmuth A.L."/>
            <person name="Robert-Seilaniantz A."/>
            <person name="Bailey K."/>
            <person name="Holub E."/>
            <person name="Studholme D.J."/>
            <person name="Maclean D."/>
            <person name="Jones J.D."/>
        </authorList>
    </citation>
    <scope>NUCLEOTIDE SEQUENCE</scope>
</reference>
<proteinExistence type="inferred from homology"/>
<accession>F0WS61</accession>
<dbReference type="GO" id="GO:0016491">
    <property type="term" value="F:oxidoreductase activity"/>
    <property type="evidence" value="ECO:0007669"/>
    <property type="project" value="UniProtKB-KW"/>
</dbReference>
<dbReference type="AlphaFoldDB" id="F0WS61"/>
<protein>
    <submittedName>
        <fullName evidence="3">2OGFe(II) oxygenase family protein putative</fullName>
    </submittedName>
</protein>
<evidence type="ECO:0000313" key="3">
    <source>
        <dbReference type="EMBL" id="CCA24179.1"/>
    </source>
</evidence>
<evidence type="ECO:0000256" key="1">
    <source>
        <dbReference type="RuleBase" id="RU003682"/>
    </source>
</evidence>
<sequence length="335" mass="38607">MPSHETQVIDLDQLISCDQKLDGDALLDVAIAVNDAFSNCGFLVVINHGVSQEKGTNLHENAMRFFLETSNAEKTKCAFRSPIPRGYSGVSKENFAILAGASRPNDLVEKYRMGPITTDSMSDSKEYQLMYYPNKWPDNDTFELQSSMEAYYAEMERLPHLLLRIFEVALKVPEGFFLQHMQNHTSILSVNHYPPIKKQIQKGQLRLAEHTDVDLFTILRPDYDDRYGCLQVRHPHDWQSVPIIPGSLVVNLGDCFSYWTNNHWKSTKHRVVIPQESEGQILSRLAMGFFVGLCYDAAITRMPFIPIEAWRHKDTTYVDWRKDRIKQAMYNLQIQ</sequence>
<keyword evidence="1" id="KW-0560">Oxidoreductase</keyword>
<name>F0WS61_9STRA</name>
<keyword evidence="1" id="KW-0408">Iron</keyword>
<evidence type="ECO:0000259" key="2">
    <source>
        <dbReference type="PROSITE" id="PS51471"/>
    </source>
</evidence>
<dbReference type="PRINTS" id="PR00682">
    <property type="entry name" value="IPNSYNTHASE"/>
</dbReference>
<dbReference type="InterPro" id="IPR050231">
    <property type="entry name" value="Iron_ascorbate_oxido_reductase"/>
</dbReference>
<organism evidence="3">
    <name type="scientific">Albugo laibachii Nc14</name>
    <dbReference type="NCBI Taxonomy" id="890382"/>
    <lineage>
        <taxon>Eukaryota</taxon>
        <taxon>Sar</taxon>
        <taxon>Stramenopiles</taxon>
        <taxon>Oomycota</taxon>
        <taxon>Peronosporomycetes</taxon>
        <taxon>Albuginales</taxon>
        <taxon>Albuginaceae</taxon>
        <taxon>Albugo</taxon>
    </lineage>
</organism>
<keyword evidence="1" id="KW-0479">Metal-binding</keyword>
<dbReference type="EMBL" id="FR824270">
    <property type="protein sequence ID" value="CCA24179.1"/>
    <property type="molecule type" value="Genomic_DNA"/>
</dbReference>
<dbReference type="Pfam" id="PF03171">
    <property type="entry name" value="2OG-FeII_Oxy"/>
    <property type="match status" value="1"/>
</dbReference>
<dbReference type="Gene3D" id="2.60.120.330">
    <property type="entry name" value="B-lactam Antibiotic, Isopenicillin N Synthase, Chain"/>
    <property type="match status" value="1"/>
</dbReference>
<gene>
    <name evidence="3" type="primary">AlNc14C225G9199</name>
    <name evidence="3" type="ORF">ALNC14_103230</name>
</gene>
<dbReference type="SUPFAM" id="SSF51197">
    <property type="entry name" value="Clavaminate synthase-like"/>
    <property type="match status" value="1"/>
</dbReference>
<dbReference type="Pfam" id="PF14226">
    <property type="entry name" value="DIOX_N"/>
    <property type="match status" value="1"/>
</dbReference>
<dbReference type="InterPro" id="IPR005123">
    <property type="entry name" value="Oxoglu/Fe-dep_dioxygenase_dom"/>
</dbReference>
<comment type="similarity">
    <text evidence="1">Belongs to the iron/ascorbate-dependent oxidoreductase family.</text>
</comment>
<dbReference type="InterPro" id="IPR027443">
    <property type="entry name" value="IPNS-like_sf"/>
</dbReference>
<dbReference type="PROSITE" id="PS51471">
    <property type="entry name" value="FE2OG_OXY"/>
    <property type="match status" value="1"/>
</dbReference>
<dbReference type="GO" id="GO:0046872">
    <property type="term" value="F:metal ion binding"/>
    <property type="evidence" value="ECO:0007669"/>
    <property type="project" value="UniProtKB-KW"/>
</dbReference>
<dbReference type="InterPro" id="IPR026992">
    <property type="entry name" value="DIOX_N"/>
</dbReference>
<dbReference type="PANTHER" id="PTHR47990">
    <property type="entry name" value="2-OXOGLUTARATE (2OG) AND FE(II)-DEPENDENT OXYGENASE SUPERFAMILY PROTEIN-RELATED"/>
    <property type="match status" value="1"/>
</dbReference>